<sequence>MLLLFIASCSDDDNFTTEVITPASGDIAGGPFNFCIDGVLDMVSGIKLNS</sequence>
<protein>
    <submittedName>
        <fullName evidence="1">Uncharacterized protein</fullName>
    </submittedName>
</protein>
<name>A0A0F9TUZ6_9ZZZZ</name>
<comment type="caution">
    <text evidence="1">The sequence shown here is derived from an EMBL/GenBank/DDBJ whole genome shotgun (WGS) entry which is preliminary data.</text>
</comment>
<proteinExistence type="predicted"/>
<evidence type="ECO:0000313" key="1">
    <source>
        <dbReference type="EMBL" id="KKN78762.1"/>
    </source>
</evidence>
<dbReference type="AlphaFoldDB" id="A0A0F9TUZ6"/>
<gene>
    <name evidence="1" type="ORF">LCGC14_0346850</name>
</gene>
<accession>A0A0F9TUZ6</accession>
<dbReference type="EMBL" id="LAZR01000257">
    <property type="protein sequence ID" value="KKN78762.1"/>
    <property type="molecule type" value="Genomic_DNA"/>
</dbReference>
<organism evidence="1">
    <name type="scientific">marine sediment metagenome</name>
    <dbReference type="NCBI Taxonomy" id="412755"/>
    <lineage>
        <taxon>unclassified sequences</taxon>
        <taxon>metagenomes</taxon>
        <taxon>ecological metagenomes</taxon>
    </lineage>
</organism>
<reference evidence="1" key="1">
    <citation type="journal article" date="2015" name="Nature">
        <title>Complex archaea that bridge the gap between prokaryotes and eukaryotes.</title>
        <authorList>
            <person name="Spang A."/>
            <person name="Saw J.H."/>
            <person name="Jorgensen S.L."/>
            <person name="Zaremba-Niedzwiedzka K."/>
            <person name="Martijn J."/>
            <person name="Lind A.E."/>
            <person name="van Eijk R."/>
            <person name="Schleper C."/>
            <person name="Guy L."/>
            <person name="Ettema T.J."/>
        </authorList>
    </citation>
    <scope>NUCLEOTIDE SEQUENCE</scope>
</reference>